<feature type="signal peptide" evidence="3">
    <location>
        <begin position="1"/>
        <end position="38"/>
    </location>
</feature>
<protein>
    <submittedName>
        <fullName evidence="4">Uncharacterized protein</fullName>
    </submittedName>
</protein>
<dbReference type="InterPro" id="IPR032675">
    <property type="entry name" value="LRR_dom_sf"/>
</dbReference>
<evidence type="ECO:0000256" key="3">
    <source>
        <dbReference type="SAM" id="SignalP"/>
    </source>
</evidence>
<feature type="chain" id="PRO_5014941126" evidence="3">
    <location>
        <begin position="39"/>
        <end position="984"/>
    </location>
</feature>
<dbReference type="EMBL" id="GGFM01001224">
    <property type="protein sequence ID" value="MBW21975.1"/>
    <property type="molecule type" value="Transcribed_RNA"/>
</dbReference>
<feature type="compositionally biased region" description="Basic and acidic residues" evidence="1">
    <location>
        <begin position="880"/>
        <end position="893"/>
    </location>
</feature>
<keyword evidence="2" id="KW-1133">Transmembrane helix</keyword>
<evidence type="ECO:0000313" key="4">
    <source>
        <dbReference type="EMBL" id="MBW21975.1"/>
    </source>
</evidence>
<evidence type="ECO:0000256" key="1">
    <source>
        <dbReference type="SAM" id="MobiDB-lite"/>
    </source>
</evidence>
<dbReference type="Gene3D" id="3.80.10.10">
    <property type="entry name" value="Ribonuclease Inhibitor"/>
    <property type="match status" value="1"/>
</dbReference>
<accession>A0A2M3Z0D0</accession>
<dbReference type="AlphaFoldDB" id="A0A2M3Z0D0"/>
<evidence type="ECO:0000256" key="2">
    <source>
        <dbReference type="SAM" id="Phobius"/>
    </source>
</evidence>
<keyword evidence="3" id="KW-0732">Signal</keyword>
<dbReference type="InterPro" id="IPR011050">
    <property type="entry name" value="Pectin_lyase_fold/virulence"/>
</dbReference>
<name>A0A2M3Z0D0_9DIPT</name>
<proteinExistence type="predicted"/>
<feature type="region of interest" description="Disordered" evidence="1">
    <location>
        <begin position="839"/>
        <end position="984"/>
    </location>
</feature>
<feature type="compositionally biased region" description="Acidic residues" evidence="1">
    <location>
        <begin position="860"/>
        <end position="879"/>
    </location>
</feature>
<feature type="transmembrane region" description="Helical" evidence="2">
    <location>
        <begin position="573"/>
        <end position="594"/>
    </location>
</feature>
<dbReference type="SUPFAM" id="SSF51126">
    <property type="entry name" value="Pectin lyase-like"/>
    <property type="match status" value="1"/>
</dbReference>
<sequence length="984" mass="107271">MKVGEGGSRRRPAGGGWCYWFTIVLLLLLLHILDSVRSSASAASTPASRSICNEDAFCTCRSSSSSSSGGTTTNSVFVTIDCVLDGDHDGATTRTNAVIGVVPSTITTAVASDQHQQQRRRFVLDGQLHLPPNASALNIRLIAGAQLSITREFFRHDIVNRLWIDGDDASGGTRWSSVEFHEDALCDNDGSYPEVLITNLGRLVLNRNVSCGEYRLNITHVRDVHLRKQFLGKVEAEVLIQHVAKLQIAEEAFYGSHKSKVQIHDANIESLQRLGAIFQLLHFERCNISDILPNVMGVNEVGHVEFIGCRINRLHQQAIPERLLCISLTFSDCTISKIDKQFIDGSGLTEFNLERNTIDNIAPGALAFTSVRTSIRNNFIVRTGKDWLNQTEWTNVTITGNSFGEFDGFSLSSKPVPGAASQHCLFGNNTLTKAHARSFSFGQHCRMDALHFARICDCAYDSWLGELFGLPATAAVSEPMTSVASCQVEESLRYCFNQSGDGHGGTEQRVNVHYFLNEFCRQQGSEKCSSYAAAGSGQEAHQKHHKPPPMVPFDAIDSLDNAEQNSWLPGNGIWVVVGVGVILLFLLCTALAMLSRKRCGQRETGETPESMTTRSNHYLVSQQREPITHNGSSFTSLQRRVIVTSLDWVRESFGHKVWCEIDAPMQQLLNPPNGVPHDEEEKVRLIGLIIQSLNDHHITGDQMVALTDILYRHLGPPAAGAALPTVAPIEPSDHIYDELQLNRASAAAGAAPRNVRMTEIGLLGDYAAPLDHGGLLGGPPVEGIYSEPIQRDEQQLLQHSLRTRNLISPYAIADATAQLNPLGNGGNLPDILQRRPAACATAGGSSTGTWNPGRNRNAEDGDDDRDNDDDDDDDDDDEDFRLGDGGDEEERKTMLRPPYLDAVDGGGSSGGPTYALPMKKVKRRTQAAAAERPIDEDGPSGGDGNRSEHSGSSMQTVRIEDITAITDHHGGGSGISEQMYGGNK</sequence>
<organism evidence="4">
    <name type="scientific">Anopheles braziliensis</name>
    <dbReference type="NCBI Taxonomy" id="58242"/>
    <lineage>
        <taxon>Eukaryota</taxon>
        <taxon>Metazoa</taxon>
        <taxon>Ecdysozoa</taxon>
        <taxon>Arthropoda</taxon>
        <taxon>Hexapoda</taxon>
        <taxon>Insecta</taxon>
        <taxon>Pterygota</taxon>
        <taxon>Neoptera</taxon>
        <taxon>Endopterygota</taxon>
        <taxon>Diptera</taxon>
        <taxon>Nematocera</taxon>
        <taxon>Culicoidea</taxon>
        <taxon>Culicidae</taxon>
        <taxon>Anophelinae</taxon>
        <taxon>Anopheles</taxon>
    </lineage>
</organism>
<keyword evidence="2" id="KW-0812">Transmembrane</keyword>
<feature type="compositionally biased region" description="Low complexity" evidence="1">
    <location>
        <begin position="839"/>
        <end position="855"/>
    </location>
</feature>
<feature type="compositionally biased region" description="Basic and acidic residues" evidence="1">
    <location>
        <begin position="958"/>
        <end position="970"/>
    </location>
</feature>
<reference evidence="4" key="1">
    <citation type="submission" date="2018-01" db="EMBL/GenBank/DDBJ databases">
        <title>An insight into the sialome of Amazonian anophelines.</title>
        <authorList>
            <person name="Ribeiro J.M."/>
            <person name="Scarpassa V."/>
            <person name="Calvo E."/>
        </authorList>
    </citation>
    <scope>NUCLEOTIDE SEQUENCE</scope>
    <source>
        <tissue evidence="4">Salivary glands</tissue>
    </source>
</reference>
<keyword evidence="2" id="KW-0472">Membrane</keyword>